<evidence type="ECO:0008006" key="3">
    <source>
        <dbReference type="Google" id="ProtNLM"/>
    </source>
</evidence>
<dbReference type="EMBL" id="WOGT01000003">
    <property type="protein sequence ID" value="MUN55088.1"/>
    <property type="molecule type" value="Genomic_DNA"/>
</dbReference>
<gene>
    <name evidence="1" type="ORF">GMA10_07675</name>
</gene>
<dbReference type="InterPro" id="IPR011009">
    <property type="entry name" value="Kinase-like_dom_sf"/>
</dbReference>
<dbReference type="OrthoDB" id="4966476at2"/>
<dbReference type="RefSeq" id="WP_129315443.1">
    <property type="nucleotide sequence ID" value="NZ_NOIQ01000007.1"/>
</dbReference>
<comment type="caution">
    <text evidence="1">The sequence shown here is derived from an EMBL/GenBank/DDBJ whole genome shotgun (WGS) entry which is preliminary data.</text>
</comment>
<dbReference type="SUPFAM" id="SSF56112">
    <property type="entry name" value="Protein kinase-like (PK-like)"/>
    <property type="match status" value="1"/>
</dbReference>
<evidence type="ECO:0000313" key="2">
    <source>
        <dbReference type="Proteomes" id="UP000462152"/>
    </source>
</evidence>
<sequence length="307" mass="33275">MTDHSISPALPGATDPPVFTGFDDLVAWSSPRARPHMSRGGVIAAERLGGVIDVVEVLSSTPRSIVARCRSGQRSVVLKYFRRRDSARNASGFGYLRAKFGAKVLPGAASVLAYDDEARVLIHEDLEVRPGRRYSAAELLRWARSWPDLVVPATSTTSEEFRASLGRSDPVSAVKGHPGALPSLGLARRASITDDQLRDFLDPALSVMWCGDMNPANFALDRDGTYRQLDGEGTGYCDPALLVVEARLGLPSAPDPGTIDASPSPDQWNEIGNFLASRWNVTPERESISRLILASILRELAPTRTDP</sequence>
<protein>
    <recommendedName>
        <fullName evidence="3">Phosphotransferase</fullName>
    </recommendedName>
</protein>
<organism evidence="1 2">
    <name type="scientific">Rothia koreensis</name>
    <dbReference type="NCBI Taxonomy" id="592378"/>
    <lineage>
        <taxon>Bacteria</taxon>
        <taxon>Bacillati</taxon>
        <taxon>Actinomycetota</taxon>
        <taxon>Actinomycetes</taxon>
        <taxon>Micrococcales</taxon>
        <taxon>Micrococcaceae</taxon>
        <taxon>Rothia</taxon>
    </lineage>
</organism>
<dbReference type="AlphaFoldDB" id="A0A7K1LIU2"/>
<evidence type="ECO:0000313" key="1">
    <source>
        <dbReference type="EMBL" id="MUN55088.1"/>
    </source>
</evidence>
<proteinExistence type="predicted"/>
<name>A0A7K1LIU2_9MICC</name>
<dbReference type="Proteomes" id="UP000462152">
    <property type="component" value="Unassembled WGS sequence"/>
</dbReference>
<keyword evidence="2" id="KW-1185">Reference proteome</keyword>
<reference evidence="1 2" key="1">
    <citation type="submission" date="2019-12" db="EMBL/GenBank/DDBJ databases">
        <authorList>
            <person name="Li J."/>
            <person name="Shi Y."/>
            <person name="Xu G."/>
            <person name="Xiao D."/>
            <person name="Ran X."/>
        </authorList>
    </citation>
    <scope>NUCLEOTIDE SEQUENCE [LARGE SCALE GENOMIC DNA]</scope>
    <source>
        <strain evidence="1 2">JCM 15915</strain>
    </source>
</reference>
<accession>A0A7K1LIU2</accession>